<dbReference type="InterPro" id="IPR029151">
    <property type="entry name" value="Sensor-like_sf"/>
</dbReference>
<dbReference type="SUPFAM" id="SSF58104">
    <property type="entry name" value="Methyl-accepting chemotaxis protein (MCP) signaling domain"/>
    <property type="match status" value="1"/>
</dbReference>
<evidence type="ECO:0000256" key="6">
    <source>
        <dbReference type="ARBA" id="ARBA00023224"/>
    </source>
</evidence>
<proteinExistence type="inferred from homology"/>
<dbReference type="SMART" id="SM00304">
    <property type="entry name" value="HAMP"/>
    <property type="match status" value="2"/>
</dbReference>
<comment type="similarity">
    <text evidence="7">Belongs to the methyl-accepting chemotaxis (MCP) protein family.</text>
</comment>
<dbReference type="SUPFAM" id="SSF103190">
    <property type="entry name" value="Sensory domain-like"/>
    <property type="match status" value="2"/>
</dbReference>
<evidence type="ECO:0000256" key="2">
    <source>
        <dbReference type="ARBA" id="ARBA00022475"/>
    </source>
</evidence>
<dbReference type="Gene3D" id="3.30.450.20">
    <property type="entry name" value="PAS domain"/>
    <property type="match status" value="1"/>
</dbReference>
<dbReference type="InterPro" id="IPR033463">
    <property type="entry name" value="sCache_3"/>
</dbReference>
<dbReference type="SMART" id="SM00283">
    <property type="entry name" value="MA"/>
    <property type="match status" value="1"/>
</dbReference>
<protein>
    <submittedName>
        <fullName evidence="12">Methyl-accepting chemotaxis protein</fullName>
    </submittedName>
</protein>
<evidence type="ECO:0000256" key="3">
    <source>
        <dbReference type="ARBA" id="ARBA00022692"/>
    </source>
</evidence>
<feature type="domain" description="HAMP" evidence="11">
    <location>
        <begin position="303"/>
        <end position="356"/>
    </location>
</feature>
<evidence type="ECO:0000256" key="4">
    <source>
        <dbReference type="ARBA" id="ARBA00022989"/>
    </source>
</evidence>
<dbReference type="OrthoDB" id="5392220at2"/>
<dbReference type="Proteomes" id="UP000183997">
    <property type="component" value="Unassembled WGS sequence"/>
</dbReference>
<accession>A0A1M6PZ64</accession>
<dbReference type="Pfam" id="PF17202">
    <property type="entry name" value="sCache_3_3"/>
    <property type="match status" value="1"/>
</dbReference>
<evidence type="ECO:0000256" key="7">
    <source>
        <dbReference type="ARBA" id="ARBA00029447"/>
    </source>
</evidence>
<dbReference type="PANTHER" id="PTHR32089">
    <property type="entry name" value="METHYL-ACCEPTING CHEMOTAXIS PROTEIN MCPB"/>
    <property type="match status" value="1"/>
</dbReference>
<dbReference type="FunFam" id="1.10.287.950:FF:000001">
    <property type="entry name" value="Methyl-accepting chemotaxis sensory transducer"/>
    <property type="match status" value="1"/>
</dbReference>
<dbReference type="Gene3D" id="1.10.287.950">
    <property type="entry name" value="Methyl-accepting chemotaxis protein"/>
    <property type="match status" value="1"/>
</dbReference>
<evidence type="ECO:0000256" key="5">
    <source>
        <dbReference type="ARBA" id="ARBA00023136"/>
    </source>
</evidence>
<dbReference type="Pfam" id="PF00672">
    <property type="entry name" value="HAMP"/>
    <property type="match status" value="1"/>
</dbReference>
<keyword evidence="2" id="KW-1003">Cell membrane</keyword>
<keyword evidence="3 9" id="KW-0812">Transmembrane</keyword>
<keyword evidence="5 9" id="KW-0472">Membrane</keyword>
<gene>
    <name evidence="12" type="ORF">SAMN02745123_00808</name>
</gene>
<keyword evidence="13" id="KW-1185">Reference proteome</keyword>
<keyword evidence="4 9" id="KW-1133">Transmembrane helix</keyword>
<keyword evidence="6 8" id="KW-0807">Transducer</keyword>
<dbReference type="PROSITE" id="PS50111">
    <property type="entry name" value="CHEMOTAXIS_TRANSDUC_2"/>
    <property type="match status" value="1"/>
</dbReference>
<dbReference type="Pfam" id="PF00015">
    <property type="entry name" value="MCPsignal"/>
    <property type="match status" value="1"/>
</dbReference>
<feature type="transmembrane region" description="Helical" evidence="9">
    <location>
        <begin position="279"/>
        <end position="301"/>
    </location>
</feature>
<dbReference type="EMBL" id="FRAR01000007">
    <property type="protein sequence ID" value="SHK13239.1"/>
    <property type="molecule type" value="Genomic_DNA"/>
</dbReference>
<name>A0A1M6PZ64_9FIRM</name>
<evidence type="ECO:0000256" key="1">
    <source>
        <dbReference type="ARBA" id="ARBA00004651"/>
    </source>
</evidence>
<dbReference type="Gene3D" id="6.10.340.10">
    <property type="match status" value="1"/>
</dbReference>
<evidence type="ECO:0000313" key="12">
    <source>
        <dbReference type="EMBL" id="SHK13239.1"/>
    </source>
</evidence>
<evidence type="ECO:0000313" key="13">
    <source>
        <dbReference type="Proteomes" id="UP000183997"/>
    </source>
</evidence>
<organism evidence="12 13">
    <name type="scientific">Desulforamulus aeronauticus DSM 10349</name>
    <dbReference type="NCBI Taxonomy" id="1121421"/>
    <lineage>
        <taxon>Bacteria</taxon>
        <taxon>Bacillati</taxon>
        <taxon>Bacillota</taxon>
        <taxon>Clostridia</taxon>
        <taxon>Eubacteriales</taxon>
        <taxon>Peptococcaceae</taxon>
        <taxon>Desulforamulus</taxon>
    </lineage>
</organism>
<dbReference type="PANTHER" id="PTHR32089:SF112">
    <property type="entry name" value="LYSOZYME-LIKE PROTEIN-RELATED"/>
    <property type="match status" value="1"/>
</dbReference>
<sequence length="620" mass="66550">MTRSIKGKFTIFIVLIILVAVALTVGPTTYICSNITQNILLDHSKEGMEGVSKTIEDRRKQALLQASLLAEYSGVAQAIEERDTEKVLTILTPLAKGLGLDFITVGDAAGTVIARTHEPNKRGDSILNQKNVQLSLQGETSSFIESGTVVKLSARAGVPIKNQRGAIVGTLSLGYDLSREELVDSLKELFGTEITLFLQDVRVNTTLTKDGKRLVGTKLDPQIADIVLQKQQNYIGEANILGIPYITSYMPLKGPDGKAMGVIFAGEPRDKLDQLVRKIVSTVIFITILVMAICIGVTYFVTKKMIGPVKVLADQATEIAAGNLAFNTLEVKTKDELGQLASSFKAMTSNLRDVVIKINEKADTVSYSAQVLSSSAQQTSAGATETASTMSEMSTTIEHISENLNGISELSQGTNRDANSGSEGIANLNSQMQVITTSTQGVSRAIYGLNQQSLEITQIVELISKIANQTNLLALNAAIEAARAGEQGKGFAVVAEEVRKLAEQSAEATKEINRLINNMQMEAGKAVETMEKGNKEVEEGKKVVNEVGILFGNIIASVQKLTEQIQDVTSAMEEMSGGVQNVVASTEEQTASMEEISASAESLLGLAKDLNELVTAFRIK</sequence>
<dbReference type="RefSeq" id="WP_072911122.1">
    <property type="nucleotide sequence ID" value="NZ_FRAR01000007.1"/>
</dbReference>
<dbReference type="InterPro" id="IPR004089">
    <property type="entry name" value="MCPsignal_dom"/>
</dbReference>
<dbReference type="CDD" id="cd06225">
    <property type="entry name" value="HAMP"/>
    <property type="match status" value="1"/>
</dbReference>
<dbReference type="GO" id="GO:0007165">
    <property type="term" value="P:signal transduction"/>
    <property type="evidence" value="ECO:0007669"/>
    <property type="project" value="UniProtKB-KW"/>
</dbReference>
<dbReference type="STRING" id="1121421.SAMN02745123_00808"/>
<evidence type="ECO:0000259" key="10">
    <source>
        <dbReference type="PROSITE" id="PS50111"/>
    </source>
</evidence>
<dbReference type="AlphaFoldDB" id="A0A1M6PZ64"/>
<dbReference type="InterPro" id="IPR003660">
    <property type="entry name" value="HAMP_dom"/>
</dbReference>
<evidence type="ECO:0000256" key="9">
    <source>
        <dbReference type="SAM" id="Phobius"/>
    </source>
</evidence>
<dbReference type="Pfam" id="PF17203">
    <property type="entry name" value="sCache_3_2"/>
    <property type="match status" value="1"/>
</dbReference>
<evidence type="ECO:0000256" key="8">
    <source>
        <dbReference type="PROSITE-ProRule" id="PRU00284"/>
    </source>
</evidence>
<evidence type="ECO:0000259" key="11">
    <source>
        <dbReference type="PROSITE" id="PS50885"/>
    </source>
</evidence>
<dbReference type="GO" id="GO:0006935">
    <property type="term" value="P:chemotaxis"/>
    <property type="evidence" value="ECO:0007669"/>
    <property type="project" value="UniProtKB-ARBA"/>
</dbReference>
<dbReference type="PROSITE" id="PS50885">
    <property type="entry name" value="HAMP"/>
    <property type="match status" value="1"/>
</dbReference>
<comment type="subcellular location">
    <subcellularLocation>
        <location evidence="1">Cell membrane</location>
        <topology evidence="1">Multi-pass membrane protein</topology>
    </subcellularLocation>
</comment>
<feature type="domain" description="Methyl-accepting transducer" evidence="10">
    <location>
        <begin position="354"/>
        <end position="604"/>
    </location>
</feature>
<reference evidence="13" key="1">
    <citation type="submission" date="2016-11" db="EMBL/GenBank/DDBJ databases">
        <authorList>
            <person name="Varghese N."/>
            <person name="Submissions S."/>
        </authorList>
    </citation>
    <scope>NUCLEOTIDE SEQUENCE [LARGE SCALE GENOMIC DNA]</scope>
    <source>
        <strain evidence="13">DSM 10349</strain>
    </source>
</reference>
<dbReference type="CDD" id="cd11386">
    <property type="entry name" value="MCP_signal"/>
    <property type="match status" value="1"/>
</dbReference>
<dbReference type="GO" id="GO:0005886">
    <property type="term" value="C:plasma membrane"/>
    <property type="evidence" value="ECO:0007669"/>
    <property type="project" value="UniProtKB-SubCell"/>
</dbReference>